<dbReference type="Gene3D" id="1.10.1070.11">
    <property type="entry name" value="Phosphatidylinositol 3-/4-kinase, catalytic domain"/>
    <property type="match status" value="1"/>
</dbReference>
<dbReference type="PANTHER" id="PTHR10048:SF22">
    <property type="entry name" value="PHOSPHATIDYLINOSITOL 4-KINASE BETA"/>
    <property type="match status" value="1"/>
</dbReference>
<dbReference type="PROSITE" id="PS50290">
    <property type="entry name" value="PI3_4_KINASE_3"/>
    <property type="match status" value="1"/>
</dbReference>
<evidence type="ECO:0000256" key="1">
    <source>
        <dbReference type="ARBA" id="ARBA00022679"/>
    </source>
</evidence>
<dbReference type="SMART" id="SM00146">
    <property type="entry name" value="PI3Kc"/>
    <property type="match status" value="1"/>
</dbReference>
<reference evidence="6" key="2">
    <citation type="submission" date="2012-11" db="EMBL/GenBank/DDBJ databases">
        <authorList>
            <person name="Kuo A."/>
            <person name="Curtis B.A."/>
            <person name="Tanifuji G."/>
            <person name="Burki F."/>
            <person name="Gruber A."/>
            <person name="Irimia M."/>
            <person name="Maruyama S."/>
            <person name="Arias M.C."/>
            <person name="Ball S.G."/>
            <person name="Gile G.H."/>
            <person name="Hirakawa Y."/>
            <person name="Hopkins J.F."/>
            <person name="Rensing S.A."/>
            <person name="Schmutz J."/>
            <person name="Symeonidi A."/>
            <person name="Elias M."/>
            <person name="Eveleigh R.J."/>
            <person name="Herman E.K."/>
            <person name="Klute M.J."/>
            <person name="Nakayama T."/>
            <person name="Obornik M."/>
            <person name="Reyes-Prieto A."/>
            <person name="Armbrust E.V."/>
            <person name="Aves S.J."/>
            <person name="Beiko R.G."/>
            <person name="Coutinho P."/>
            <person name="Dacks J.B."/>
            <person name="Durnford D.G."/>
            <person name="Fast N.M."/>
            <person name="Green B.R."/>
            <person name="Grisdale C."/>
            <person name="Hempe F."/>
            <person name="Henrissat B."/>
            <person name="Hoppner M.P."/>
            <person name="Ishida K.-I."/>
            <person name="Kim E."/>
            <person name="Koreny L."/>
            <person name="Kroth P.G."/>
            <person name="Liu Y."/>
            <person name="Malik S.-B."/>
            <person name="Maier U.G."/>
            <person name="McRose D."/>
            <person name="Mock T."/>
            <person name="Neilson J.A."/>
            <person name="Onodera N.T."/>
            <person name="Poole A.M."/>
            <person name="Pritham E.J."/>
            <person name="Richards T.A."/>
            <person name="Rocap G."/>
            <person name="Roy S.W."/>
            <person name="Sarai C."/>
            <person name="Schaack S."/>
            <person name="Shirato S."/>
            <person name="Slamovits C.H."/>
            <person name="Spencer D.F."/>
            <person name="Suzuki S."/>
            <person name="Worden A.Z."/>
            <person name="Zauner S."/>
            <person name="Barry K."/>
            <person name="Bell C."/>
            <person name="Bharti A.K."/>
            <person name="Crow J.A."/>
            <person name="Grimwood J."/>
            <person name="Kramer R."/>
            <person name="Lindquist E."/>
            <person name="Lucas S."/>
            <person name="Salamov A."/>
            <person name="McFadden G.I."/>
            <person name="Lane C.E."/>
            <person name="Keeling P.J."/>
            <person name="Gray M.W."/>
            <person name="Grigoriev I.V."/>
            <person name="Archibald J.M."/>
        </authorList>
    </citation>
    <scope>NUCLEOTIDE SEQUENCE</scope>
    <source>
        <strain evidence="6">CCMP2712</strain>
    </source>
</reference>
<keyword evidence="6" id="KW-1185">Reference proteome</keyword>
<dbReference type="OrthoDB" id="10264149at2759"/>
<dbReference type="PROSITE" id="PS00916">
    <property type="entry name" value="PI3_4_KINASE_2"/>
    <property type="match status" value="1"/>
</dbReference>
<evidence type="ECO:0000313" key="5">
    <source>
        <dbReference type="EnsemblProtists" id="EKX46090"/>
    </source>
</evidence>
<dbReference type="KEGG" id="gtt:GUITHDRAFT_94480"/>
<dbReference type="PaxDb" id="55529-EKX46090"/>
<dbReference type="Pfam" id="PF00454">
    <property type="entry name" value="PI3_PI4_kinase"/>
    <property type="match status" value="1"/>
</dbReference>
<dbReference type="PANTHER" id="PTHR10048">
    <property type="entry name" value="PHOSPHATIDYLINOSITOL KINASE"/>
    <property type="match status" value="1"/>
</dbReference>
<reference evidence="5" key="3">
    <citation type="submission" date="2016-03" db="UniProtKB">
        <authorList>
            <consortium name="EnsemblProtists"/>
        </authorList>
    </citation>
    <scope>IDENTIFICATION</scope>
</reference>
<dbReference type="GeneID" id="17302685"/>
<protein>
    <recommendedName>
        <fullName evidence="3">PI3K/PI4K catalytic domain-containing protein</fullName>
    </recommendedName>
</protein>
<organism evidence="4">
    <name type="scientific">Guillardia theta (strain CCMP2712)</name>
    <name type="common">Cryptophyte</name>
    <dbReference type="NCBI Taxonomy" id="905079"/>
    <lineage>
        <taxon>Eukaryota</taxon>
        <taxon>Cryptophyceae</taxon>
        <taxon>Pyrenomonadales</taxon>
        <taxon>Geminigeraceae</taxon>
        <taxon>Guillardia</taxon>
    </lineage>
</organism>
<dbReference type="GO" id="GO:0046854">
    <property type="term" value="P:phosphatidylinositol phosphate biosynthetic process"/>
    <property type="evidence" value="ECO:0007669"/>
    <property type="project" value="InterPro"/>
</dbReference>
<dbReference type="GO" id="GO:0004430">
    <property type="term" value="F:1-phosphatidylinositol 4-kinase activity"/>
    <property type="evidence" value="ECO:0007669"/>
    <property type="project" value="TreeGrafter"/>
</dbReference>
<dbReference type="EnsemblProtists" id="EKX46090">
    <property type="protein sequence ID" value="EKX46090"/>
    <property type="gene ID" value="GUITHDRAFT_94480"/>
</dbReference>
<feature type="domain" description="PI3K/PI4K catalytic" evidence="3">
    <location>
        <begin position="1"/>
        <end position="265"/>
    </location>
</feature>
<dbReference type="Proteomes" id="UP000011087">
    <property type="component" value="Unassembled WGS sequence"/>
</dbReference>
<dbReference type="GO" id="GO:0048015">
    <property type="term" value="P:phosphatidylinositol-mediated signaling"/>
    <property type="evidence" value="ECO:0007669"/>
    <property type="project" value="TreeGrafter"/>
</dbReference>
<reference evidence="4 6" key="1">
    <citation type="journal article" date="2012" name="Nature">
        <title>Algal genomes reveal evolutionary mosaicism and the fate of nucleomorphs.</title>
        <authorList>
            <consortium name="DOE Joint Genome Institute"/>
            <person name="Curtis B.A."/>
            <person name="Tanifuji G."/>
            <person name="Burki F."/>
            <person name="Gruber A."/>
            <person name="Irimia M."/>
            <person name="Maruyama S."/>
            <person name="Arias M.C."/>
            <person name="Ball S.G."/>
            <person name="Gile G.H."/>
            <person name="Hirakawa Y."/>
            <person name="Hopkins J.F."/>
            <person name="Kuo A."/>
            <person name="Rensing S.A."/>
            <person name="Schmutz J."/>
            <person name="Symeonidi A."/>
            <person name="Elias M."/>
            <person name="Eveleigh R.J."/>
            <person name="Herman E.K."/>
            <person name="Klute M.J."/>
            <person name="Nakayama T."/>
            <person name="Obornik M."/>
            <person name="Reyes-Prieto A."/>
            <person name="Armbrust E.V."/>
            <person name="Aves S.J."/>
            <person name="Beiko R.G."/>
            <person name="Coutinho P."/>
            <person name="Dacks J.B."/>
            <person name="Durnford D.G."/>
            <person name="Fast N.M."/>
            <person name="Green B.R."/>
            <person name="Grisdale C.J."/>
            <person name="Hempel F."/>
            <person name="Henrissat B."/>
            <person name="Hoppner M.P."/>
            <person name="Ishida K."/>
            <person name="Kim E."/>
            <person name="Koreny L."/>
            <person name="Kroth P.G."/>
            <person name="Liu Y."/>
            <person name="Malik S.B."/>
            <person name="Maier U.G."/>
            <person name="McRose D."/>
            <person name="Mock T."/>
            <person name="Neilson J.A."/>
            <person name="Onodera N.T."/>
            <person name="Poole A.M."/>
            <person name="Pritham E.J."/>
            <person name="Richards T.A."/>
            <person name="Rocap G."/>
            <person name="Roy S.W."/>
            <person name="Sarai C."/>
            <person name="Schaack S."/>
            <person name="Shirato S."/>
            <person name="Slamovits C.H."/>
            <person name="Spencer D.F."/>
            <person name="Suzuki S."/>
            <person name="Worden A.Z."/>
            <person name="Zauner S."/>
            <person name="Barry K."/>
            <person name="Bell C."/>
            <person name="Bharti A.K."/>
            <person name="Crow J.A."/>
            <person name="Grimwood J."/>
            <person name="Kramer R."/>
            <person name="Lindquist E."/>
            <person name="Lucas S."/>
            <person name="Salamov A."/>
            <person name="McFadden G.I."/>
            <person name="Lane C.E."/>
            <person name="Keeling P.J."/>
            <person name="Gray M.W."/>
            <person name="Grigoriev I.V."/>
            <person name="Archibald J.M."/>
        </authorList>
    </citation>
    <scope>NUCLEOTIDE SEQUENCE</scope>
    <source>
        <strain evidence="4 6">CCMP2712</strain>
    </source>
</reference>
<dbReference type="InterPro" id="IPR000403">
    <property type="entry name" value="PI3/4_kinase_cat_dom"/>
</dbReference>
<dbReference type="RefSeq" id="XP_005833070.1">
    <property type="nucleotide sequence ID" value="XM_005833013.1"/>
</dbReference>
<dbReference type="eggNOG" id="KOG0903">
    <property type="taxonomic scope" value="Eukaryota"/>
</dbReference>
<dbReference type="OMA" id="FRAGEAC"/>
<evidence type="ECO:0000313" key="6">
    <source>
        <dbReference type="Proteomes" id="UP000011087"/>
    </source>
</evidence>
<dbReference type="SUPFAM" id="SSF56112">
    <property type="entry name" value="Protein kinase-like (PK-like)"/>
    <property type="match status" value="1"/>
</dbReference>
<sequence>MRRQSRLGRHPSWSLHAVIVKSGDDLRQEQFAMQMIEEIKEIWEEDKLHLRLKPYKIVSVSENSGLMEMIPDTVSLAAVRRKYSKYTSLANFYREAFGEEGTLSRINAQQNFVRSMAAYSVICYILKVKDRHDGNILLQRDGGIVHVDYGYMMGKYMNGVVEVERAPFKLTRDHVETMGGELSANFLSYISLCIQGLQSLRKNGKRLTSLAKGMLFSDTRLGSSLQCLSQREVLELEERLGTSQSEKQLVEKFITLQSQALGSWSTTAYDLLQTFIGT</sequence>
<dbReference type="InterPro" id="IPR036940">
    <property type="entry name" value="PI3/4_kinase_cat_sf"/>
</dbReference>
<name>L1JDA5_GUITC</name>
<dbReference type="InterPro" id="IPR015433">
    <property type="entry name" value="PI3/4_kinase"/>
</dbReference>
<keyword evidence="1" id="KW-0808">Transferase</keyword>
<dbReference type="InterPro" id="IPR011009">
    <property type="entry name" value="Kinase-like_dom_sf"/>
</dbReference>
<dbReference type="GO" id="GO:0005737">
    <property type="term" value="C:cytoplasm"/>
    <property type="evidence" value="ECO:0007669"/>
    <property type="project" value="TreeGrafter"/>
</dbReference>
<dbReference type="Gene3D" id="3.30.1010.10">
    <property type="entry name" value="Phosphatidylinositol 3-kinase Catalytic Subunit, Chain A, domain 4"/>
    <property type="match status" value="1"/>
</dbReference>
<gene>
    <name evidence="4" type="ORF">GUITHDRAFT_94480</name>
</gene>
<accession>L1JDA5</accession>
<dbReference type="STRING" id="905079.L1JDA5"/>
<dbReference type="EMBL" id="JH992996">
    <property type="protein sequence ID" value="EKX46090.1"/>
    <property type="molecule type" value="Genomic_DNA"/>
</dbReference>
<keyword evidence="2" id="KW-0418">Kinase</keyword>
<evidence type="ECO:0000256" key="2">
    <source>
        <dbReference type="ARBA" id="ARBA00022777"/>
    </source>
</evidence>
<dbReference type="InterPro" id="IPR018936">
    <property type="entry name" value="PI3/4_kinase_CS"/>
</dbReference>
<dbReference type="GO" id="GO:0016020">
    <property type="term" value="C:membrane"/>
    <property type="evidence" value="ECO:0007669"/>
    <property type="project" value="TreeGrafter"/>
</dbReference>
<dbReference type="HOGENOM" id="CLU_002446_0_0_1"/>
<proteinExistence type="predicted"/>
<evidence type="ECO:0000313" key="4">
    <source>
        <dbReference type="EMBL" id="EKX46090.1"/>
    </source>
</evidence>
<evidence type="ECO:0000259" key="3">
    <source>
        <dbReference type="PROSITE" id="PS50290"/>
    </source>
</evidence>
<dbReference type="AlphaFoldDB" id="L1JDA5"/>
<dbReference type="PROSITE" id="PS00915">
    <property type="entry name" value="PI3_4_KINASE_1"/>
    <property type="match status" value="1"/>
</dbReference>